<protein>
    <submittedName>
        <fullName evidence="2">Uncharacterized protein</fullName>
    </submittedName>
</protein>
<evidence type="ECO:0000256" key="1">
    <source>
        <dbReference type="SAM" id="MobiDB-lite"/>
    </source>
</evidence>
<keyword evidence="3" id="KW-1185">Reference proteome</keyword>
<reference evidence="2" key="1">
    <citation type="journal article" date="2022" name="bioRxiv">
        <title>Sequencing and chromosome-scale assembly of the giantPleurodeles waltlgenome.</title>
        <authorList>
            <person name="Brown T."/>
            <person name="Elewa A."/>
            <person name="Iarovenko S."/>
            <person name="Subramanian E."/>
            <person name="Araus A.J."/>
            <person name="Petzold A."/>
            <person name="Susuki M."/>
            <person name="Suzuki K.-i.T."/>
            <person name="Hayashi T."/>
            <person name="Toyoda A."/>
            <person name="Oliveira C."/>
            <person name="Osipova E."/>
            <person name="Leigh N.D."/>
            <person name="Simon A."/>
            <person name="Yun M.H."/>
        </authorList>
    </citation>
    <scope>NUCLEOTIDE SEQUENCE</scope>
    <source>
        <strain evidence="2">20211129_DDA</strain>
        <tissue evidence="2">Liver</tissue>
    </source>
</reference>
<dbReference type="AlphaFoldDB" id="A0AAV7W604"/>
<evidence type="ECO:0000313" key="3">
    <source>
        <dbReference type="Proteomes" id="UP001066276"/>
    </source>
</evidence>
<dbReference type="EMBL" id="JANPWB010000002">
    <property type="protein sequence ID" value="KAJ1208544.1"/>
    <property type="molecule type" value="Genomic_DNA"/>
</dbReference>
<proteinExistence type="predicted"/>
<dbReference type="Proteomes" id="UP001066276">
    <property type="component" value="Chromosome 1_2"/>
</dbReference>
<organism evidence="2 3">
    <name type="scientific">Pleurodeles waltl</name>
    <name type="common">Iberian ribbed newt</name>
    <dbReference type="NCBI Taxonomy" id="8319"/>
    <lineage>
        <taxon>Eukaryota</taxon>
        <taxon>Metazoa</taxon>
        <taxon>Chordata</taxon>
        <taxon>Craniata</taxon>
        <taxon>Vertebrata</taxon>
        <taxon>Euteleostomi</taxon>
        <taxon>Amphibia</taxon>
        <taxon>Batrachia</taxon>
        <taxon>Caudata</taxon>
        <taxon>Salamandroidea</taxon>
        <taxon>Salamandridae</taxon>
        <taxon>Pleurodelinae</taxon>
        <taxon>Pleurodeles</taxon>
    </lineage>
</organism>
<comment type="caution">
    <text evidence="2">The sequence shown here is derived from an EMBL/GenBank/DDBJ whole genome shotgun (WGS) entry which is preliminary data.</text>
</comment>
<feature type="region of interest" description="Disordered" evidence="1">
    <location>
        <begin position="1"/>
        <end position="99"/>
    </location>
</feature>
<name>A0AAV7W604_PLEWA</name>
<sequence>MEVGLALQSSRGMQNHPFLGILRQRDDVSRSPKEKARRQRKESGSRRENHDNEDSWVPRSGKRTGEEEPKTKGENSGEPTDQIVVGERRESGEASHGPGGMWLLQVWDCVCGPLTKLIGKGRREREGGLGTPEHST</sequence>
<feature type="compositionally biased region" description="Basic and acidic residues" evidence="1">
    <location>
        <begin position="23"/>
        <end position="34"/>
    </location>
</feature>
<feature type="compositionally biased region" description="Basic and acidic residues" evidence="1">
    <location>
        <begin position="41"/>
        <end position="53"/>
    </location>
</feature>
<evidence type="ECO:0000313" key="2">
    <source>
        <dbReference type="EMBL" id="KAJ1208544.1"/>
    </source>
</evidence>
<gene>
    <name evidence="2" type="ORF">NDU88_003928</name>
</gene>
<accession>A0AAV7W604</accession>
<feature type="compositionally biased region" description="Basic and acidic residues" evidence="1">
    <location>
        <begin position="63"/>
        <end position="75"/>
    </location>
</feature>